<organism evidence="2 3">
    <name type="scientific">Leptospira borgpetersenii serovar Pomona str. 200901868</name>
    <dbReference type="NCBI Taxonomy" id="1192866"/>
    <lineage>
        <taxon>Bacteria</taxon>
        <taxon>Pseudomonadati</taxon>
        <taxon>Spirochaetota</taxon>
        <taxon>Spirochaetia</taxon>
        <taxon>Leptospirales</taxon>
        <taxon>Leptospiraceae</taxon>
        <taxon>Leptospira</taxon>
    </lineage>
</organism>
<comment type="caution">
    <text evidence="2">The sequence shown here is derived from an EMBL/GenBank/DDBJ whole genome shotgun (WGS) entry which is preliminary data.</text>
</comment>
<evidence type="ECO:0000313" key="3">
    <source>
        <dbReference type="Proteomes" id="UP000012159"/>
    </source>
</evidence>
<protein>
    <recommendedName>
        <fullName evidence="4">Peptidase, M23 family</fullName>
    </recommendedName>
</protein>
<evidence type="ECO:0008006" key="4">
    <source>
        <dbReference type="Google" id="ProtNLM"/>
    </source>
</evidence>
<dbReference type="AlphaFoldDB" id="M6WNN8"/>
<reference evidence="2 3" key="1">
    <citation type="submission" date="2013-01" db="EMBL/GenBank/DDBJ databases">
        <authorList>
            <person name="Harkins D.M."/>
            <person name="Durkin A.S."/>
            <person name="Brinkac L.M."/>
            <person name="Haft D.H."/>
            <person name="Selengut J.D."/>
            <person name="Sanka R."/>
            <person name="DePew J."/>
            <person name="Purushe J."/>
            <person name="Picardeau M."/>
            <person name="Werts C."/>
            <person name="Goarant C."/>
            <person name="Vinetz J.M."/>
            <person name="Sutton G.G."/>
            <person name="Nierman W.C."/>
            <person name="Fouts D.E."/>
        </authorList>
    </citation>
    <scope>NUCLEOTIDE SEQUENCE [LARGE SCALE GENOMIC DNA]</scope>
    <source>
        <strain evidence="2 3">200901868</strain>
    </source>
</reference>
<name>M6WNN8_LEPBO</name>
<evidence type="ECO:0000256" key="1">
    <source>
        <dbReference type="SAM" id="MobiDB-lite"/>
    </source>
</evidence>
<feature type="compositionally biased region" description="Polar residues" evidence="1">
    <location>
        <begin position="243"/>
        <end position="259"/>
    </location>
</feature>
<evidence type="ECO:0000313" key="2">
    <source>
        <dbReference type="EMBL" id="EMO63383.1"/>
    </source>
</evidence>
<accession>M6WNN8</accession>
<proteinExistence type="predicted"/>
<dbReference type="EMBL" id="AKWF02000055">
    <property type="protein sequence ID" value="EMO63383.1"/>
    <property type="molecule type" value="Genomic_DNA"/>
</dbReference>
<dbReference type="STRING" id="1192866.LEP1GSC133_4531"/>
<sequence>MGATLSYNEQTGFGGSAGLQAGTNALSFNAGLNYSQQGGISGSAGLGKNGGTGSYSASLNLGVSYSRQDGFGMSAGISSNNNHVLPGMGATISRSEYSGWGADVSTDQYGKVEGGGGRPSFGGVSGGLSWSERDGFTASFNVAGTNALSYNSQSGLSSNADFISQYSMNNILAQGVADTDEEKAYKAAKAEADSRAAQNRNNSEQGKSALDAVGYATTRREDGLPGSQGTIGFGDADGPNPAHGTSSHDPGQTLTSSGSFGPDGKPTGGRQLSAADVAEFKADWRKESPAQTDANIAGLKAAGYDTSDLEKFVNDYRNQSKPGYGNSNQTGSPIVVTGSRTPSLGERIGSIFGSIGNGIQGLWNSMTGGGGSGPVHSSSSNLDAILNPQVVERIYYPGSNGQANGAPRATDDPVEIKIVSGEFGRNTTQWTDMADFRNKPHYNGRDNPSKVDLAGQYANDDLTWFGPNASFRVDGVFVGERISGSRIQLSVLNSEGNVVGQLNLKHFKEINQAIYQGTGQIFPAGTYLGRTNDKVGLSEGPHLHAEITNEWLKKDKNASRNDIYNWMRGGY</sequence>
<feature type="region of interest" description="Disordered" evidence="1">
    <location>
        <begin position="187"/>
        <end position="271"/>
    </location>
</feature>
<gene>
    <name evidence="2" type="ORF">LEP1GSC133_4531</name>
</gene>
<dbReference type="Proteomes" id="UP000012159">
    <property type="component" value="Unassembled WGS sequence"/>
</dbReference>